<evidence type="ECO:0000256" key="3">
    <source>
        <dbReference type="ARBA" id="ARBA00022833"/>
    </source>
</evidence>
<evidence type="ECO:0000256" key="2">
    <source>
        <dbReference type="ARBA" id="ARBA00022771"/>
    </source>
</evidence>
<dbReference type="SUPFAM" id="SSF57850">
    <property type="entry name" value="RING/U-box"/>
    <property type="match status" value="1"/>
</dbReference>
<feature type="domain" description="RING-CH-type" evidence="6">
    <location>
        <begin position="60"/>
        <end position="151"/>
    </location>
</feature>
<accession>A0A9P4SD89</accession>
<dbReference type="PANTHER" id="PTHR46347:SF1">
    <property type="entry name" value="RING_FYVE_PHD ZINC FINGER SUPERFAMILY PROTEIN"/>
    <property type="match status" value="1"/>
</dbReference>
<keyword evidence="2" id="KW-0863">Zinc-finger</keyword>
<reference evidence="7" key="1">
    <citation type="journal article" date="2020" name="Stud. Mycol.">
        <title>101 Dothideomycetes genomes: a test case for predicting lifestyles and emergence of pathogens.</title>
        <authorList>
            <person name="Haridas S."/>
            <person name="Albert R."/>
            <person name="Binder M."/>
            <person name="Bloem J."/>
            <person name="Labutti K."/>
            <person name="Salamov A."/>
            <person name="Andreopoulos B."/>
            <person name="Baker S."/>
            <person name="Barry K."/>
            <person name="Bills G."/>
            <person name="Bluhm B."/>
            <person name="Cannon C."/>
            <person name="Castanera R."/>
            <person name="Culley D."/>
            <person name="Daum C."/>
            <person name="Ezra D."/>
            <person name="Gonzalez J."/>
            <person name="Henrissat B."/>
            <person name="Kuo A."/>
            <person name="Liang C."/>
            <person name="Lipzen A."/>
            <person name="Lutzoni F."/>
            <person name="Magnuson J."/>
            <person name="Mondo S."/>
            <person name="Nolan M."/>
            <person name="Ohm R."/>
            <person name="Pangilinan J."/>
            <person name="Park H.-J."/>
            <person name="Ramirez L."/>
            <person name="Alfaro M."/>
            <person name="Sun H."/>
            <person name="Tritt A."/>
            <person name="Yoshinaga Y."/>
            <person name="Zwiers L.-H."/>
            <person name="Turgeon B."/>
            <person name="Goodwin S."/>
            <person name="Spatafora J."/>
            <person name="Crous P."/>
            <person name="Grigoriev I."/>
        </authorList>
    </citation>
    <scope>NUCLEOTIDE SEQUENCE</scope>
    <source>
        <strain evidence="7">CBS 101060</strain>
    </source>
</reference>
<evidence type="ECO:0000256" key="1">
    <source>
        <dbReference type="ARBA" id="ARBA00022723"/>
    </source>
</evidence>
<protein>
    <submittedName>
        <fullName evidence="7">RING finger domain-containing protein</fullName>
    </submittedName>
</protein>
<evidence type="ECO:0000256" key="4">
    <source>
        <dbReference type="SAM" id="MobiDB-lite"/>
    </source>
</evidence>
<evidence type="ECO:0000313" key="8">
    <source>
        <dbReference type="Proteomes" id="UP000799429"/>
    </source>
</evidence>
<dbReference type="Gene3D" id="3.30.40.10">
    <property type="entry name" value="Zinc/RING finger domain, C3HC4 (zinc finger)"/>
    <property type="match status" value="1"/>
</dbReference>
<evidence type="ECO:0000313" key="7">
    <source>
        <dbReference type="EMBL" id="KAF2839630.1"/>
    </source>
</evidence>
<dbReference type="Proteomes" id="UP000799429">
    <property type="component" value="Unassembled WGS sequence"/>
</dbReference>
<dbReference type="AlphaFoldDB" id="A0A9P4SD89"/>
<dbReference type="PROSITE" id="PS51292">
    <property type="entry name" value="ZF_RING_CH"/>
    <property type="match status" value="1"/>
</dbReference>
<dbReference type="InterPro" id="IPR011016">
    <property type="entry name" value="Znf_RING-CH"/>
</dbReference>
<evidence type="ECO:0000256" key="5">
    <source>
        <dbReference type="SAM" id="Phobius"/>
    </source>
</evidence>
<proteinExistence type="predicted"/>
<feature type="region of interest" description="Disordered" evidence="4">
    <location>
        <begin position="1"/>
        <end position="64"/>
    </location>
</feature>
<dbReference type="Pfam" id="PF12906">
    <property type="entry name" value="RINGv"/>
    <property type="match status" value="1"/>
</dbReference>
<feature type="transmembrane region" description="Helical" evidence="5">
    <location>
        <begin position="266"/>
        <end position="283"/>
    </location>
</feature>
<feature type="transmembrane region" description="Helical" evidence="5">
    <location>
        <begin position="225"/>
        <end position="245"/>
    </location>
</feature>
<dbReference type="InterPro" id="IPR013083">
    <property type="entry name" value="Znf_RING/FYVE/PHD"/>
</dbReference>
<dbReference type="OrthoDB" id="264354at2759"/>
<dbReference type="PANTHER" id="PTHR46347">
    <property type="entry name" value="RING/FYVE/PHD ZINC FINGER SUPERFAMILY PROTEIN"/>
    <property type="match status" value="1"/>
</dbReference>
<keyword evidence="3" id="KW-0862">Zinc</keyword>
<feature type="transmembrane region" description="Helical" evidence="5">
    <location>
        <begin position="158"/>
        <end position="184"/>
    </location>
</feature>
<dbReference type="EMBL" id="MU006094">
    <property type="protein sequence ID" value="KAF2839630.1"/>
    <property type="molecule type" value="Genomic_DNA"/>
</dbReference>
<feature type="compositionally biased region" description="Low complexity" evidence="4">
    <location>
        <begin position="48"/>
        <end position="58"/>
    </location>
</feature>
<organism evidence="7 8">
    <name type="scientific">Patellaria atrata CBS 101060</name>
    <dbReference type="NCBI Taxonomy" id="1346257"/>
    <lineage>
        <taxon>Eukaryota</taxon>
        <taxon>Fungi</taxon>
        <taxon>Dikarya</taxon>
        <taxon>Ascomycota</taxon>
        <taxon>Pezizomycotina</taxon>
        <taxon>Dothideomycetes</taxon>
        <taxon>Dothideomycetes incertae sedis</taxon>
        <taxon>Patellariales</taxon>
        <taxon>Patellariaceae</taxon>
        <taxon>Patellaria</taxon>
    </lineage>
</organism>
<feature type="region of interest" description="Disordered" evidence="4">
    <location>
        <begin position="303"/>
        <end position="326"/>
    </location>
</feature>
<sequence>MASSGFEARPGWQWPEDLADLGVDTDTNARNTYHQHPSDGSPPNGQESSSNRRSQSPRPSKHYKPRTCRICLDIVQPTWNAPSEHLPGFMQREPNVTYESEQGRLISPCKCKGSSKYVHEGCLQQWRHADPSYGARHYWKCPTCGFKYRLERMNWGKFIGSTGAQILLTVLIFMVAIFILGFIADPIINLYLDPYGSIVPFIEPKYKNIPDPEPSTWSEHAVKGLASLGLLGFLKVFLAGPWWHFRIGGGGGRRRATTGRDRLADVSWFVIMVGVMTFLWTLWKGVRAWSRMSLKKAGERVVDIQGDGDDDDDEDENAVPSGVPSG</sequence>
<feature type="compositionally biased region" description="Polar residues" evidence="4">
    <location>
        <begin position="25"/>
        <end position="35"/>
    </location>
</feature>
<dbReference type="SMART" id="SM00744">
    <property type="entry name" value="RINGv"/>
    <property type="match status" value="1"/>
</dbReference>
<name>A0A9P4SD89_9PEZI</name>
<keyword evidence="5" id="KW-1133">Transmembrane helix</keyword>
<dbReference type="CDD" id="cd16495">
    <property type="entry name" value="RING_CH-C4HC3_MARCH"/>
    <property type="match status" value="1"/>
</dbReference>
<keyword evidence="8" id="KW-1185">Reference proteome</keyword>
<evidence type="ECO:0000259" key="6">
    <source>
        <dbReference type="PROSITE" id="PS51292"/>
    </source>
</evidence>
<comment type="caution">
    <text evidence="7">The sequence shown here is derived from an EMBL/GenBank/DDBJ whole genome shotgun (WGS) entry which is preliminary data.</text>
</comment>
<keyword evidence="5" id="KW-0472">Membrane</keyword>
<keyword evidence="5" id="KW-0812">Transmembrane</keyword>
<gene>
    <name evidence="7" type="ORF">M501DRAFT_932675</name>
</gene>
<feature type="compositionally biased region" description="Acidic residues" evidence="4">
    <location>
        <begin position="306"/>
        <end position="317"/>
    </location>
</feature>
<dbReference type="GO" id="GO:0008270">
    <property type="term" value="F:zinc ion binding"/>
    <property type="evidence" value="ECO:0007669"/>
    <property type="project" value="UniProtKB-KW"/>
</dbReference>
<keyword evidence="1" id="KW-0479">Metal-binding</keyword>